<evidence type="ECO:0000259" key="10">
    <source>
        <dbReference type="Pfam" id="PF16916"/>
    </source>
</evidence>
<dbReference type="GO" id="GO:0015341">
    <property type="term" value="F:zinc efflux antiporter activity"/>
    <property type="evidence" value="ECO:0007669"/>
    <property type="project" value="TreeGrafter"/>
</dbReference>
<feature type="transmembrane region" description="Helical" evidence="8">
    <location>
        <begin position="196"/>
        <end position="217"/>
    </location>
</feature>
<dbReference type="EMBL" id="FNPE01000001">
    <property type="protein sequence ID" value="SDX77704.1"/>
    <property type="molecule type" value="Genomic_DNA"/>
</dbReference>
<feature type="transmembrane region" description="Helical" evidence="8">
    <location>
        <begin position="84"/>
        <end position="101"/>
    </location>
</feature>
<feature type="region of interest" description="Disordered" evidence="7">
    <location>
        <begin position="1"/>
        <end position="38"/>
    </location>
</feature>
<dbReference type="PANTHER" id="PTHR43840:SF15">
    <property type="entry name" value="MITOCHONDRIAL METAL TRANSPORTER 1-RELATED"/>
    <property type="match status" value="1"/>
</dbReference>
<keyword evidence="5 8" id="KW-1133">Transmembrane helix</keyword>
<evidence type="ECO:0000256" key="5">
    <source>
        <dbReference type="ARBA" id="ARBA00022989"/>
    </source>
</evidence>
<feature type="region of interest" description="Disordered" evidence="7">
    <location>
        <begin position="340"/>
        <end position="360"/>
    </location>
</feature>
<feature type="transmembrane region" description="Helical" evidence="8">
    <location>
        <begin position="152"/>
        <end position="175"/>
    </location>
</feature>
<dbReference type="GO" id="GO:0006882">
    <property type="term" value="P:intracellular zinc ion homeostasis"/>
    <property type="evidence" value="ECO:0007669"/>
    <property type="project" value="TreeGrafter"/>
</dbReference>
<evidence type="ECO:0000313" key="11">
    <source>
        <dbReference type="EMBL" id="SDX77704.1"/>
    </source>
</evidence>
<dbReference type="GO" id="GO:0015093">
    <property type="term" value="F:ferrous iron transmembrane transporter activity"/>
    <property type="evidence" value="ECO:0007669"/>
    <property type="project" value="TreeGrafter"/>
</dbReference>
<dbReference type="Proteomes" id="UP000183417">
    <property type="component" value="Unassembled WGS sequence"/>
</dbReference>
<evidence type="ECO:0000256" key="4">
    <source>
        <dbReference type="ARBA" id="ARBA00022692"/>
    </source>
</evidence>
<dbReference type="GO" id="GO:0005886">
    <property type="term" value="C:plasma membrane"/>
    <property type="evidence" value="ECO:0007669"/>
    <property type="project" value="TreeGrafter"/>
</dbReference>
<feature type="compositionally biased region" description="Polar residues" evidence="7">
    <location>
        <begin position="344"/>
        <end position="360"/>
    </location>
</feature>
<comment type="subcellular location">
    <subcellularLocation>
        <location evidence="1">Membrane</location>
        <topology evidence="1">Multi-pass membrane protein</topology>
    </subcellularLocation>
</comment>
<dbReference type="SUPFAM" id="SSF160240">
    <property type="entry name" value="Cation efflux protein cytoplasmic domain-like"/>
    <property type="match status" value="1"/>
</dbReference>
<keyword evidence="3" id="KW-0813">Transport</keyword>
<organism evidence="11 12">
    <name type="scientific">Delftia lacustris</name>
    <dbReference type="NCBI Taxonomy" id="558537"/>
    <lineage>
        <taxon>Bacteria</taxon>
        <taxon>Pseudomonadati</taxon>
        <taxon>Pseudomonadota</taxon>
        <taxon>Betaproteobacteria</taxon>
        <taxon>Burkholderiales</taxon>
        <taxon>Comamonadaceae</taxon>
        <taxon>Delftia</taxon>
    </lineage>
</organism>
<dbReference type="InterPro" id="IPR027469">
    <property type="entry name" value="Cation_efflux_TMD_sf"/>
</dbReference>
<sequence length="360" mass="38346">MRLAHAVGTRWSNPEHPPHVPQRSMAEPTPPTANAPAPASAAGWMAPHSLLRISVAVALLTIVLKTLAWWLTGSVGLLSDALESFVNLAGAVFALTMVTIAKRPADTDHPYGHHKAEYFSAGFEGILVIGASLAIGWAALARLWNPQPLEQLGWGLALSVASSALNGLLAVAMLRSARQHRSMALEGDARHLLTDVWTSAGVVIGLMGAALTGWLWLDAAVAIGVAINICVQGAQLVWQSSQGLMDQALDAPERLRIDAVLDRHAHRAHGVVFDNISSRRAGERSFADLHMHVPGDWSVARAARLRTEIEAELLQAVPGLYARIELLPLGMQTAMEAAIEAAGQTDTSSPSTDKNPNPEP</sequence>
<evidence type="ECO:0000256" key="8">
    <source>
        <dbReference type="SAM" id="Phobius"/>
    </source>
</evidence>
<reference evidence="11 12" key="1">
    <citation type="submission" date="2016-10" db="EMBL/GenBank/DDBJ databases">
        <authorList>
            <person name="de Groot N.N."/>
        </authorList>
    </citation>
    <scope>NUCLEOTIDE SEQUENCE [LARGE SCALE GENOMIC DNA]</scope>
    <source>
        <strain evidence="11 12">LMG 24775</strain>
    </source>
</reference>
<name>A0A1H3EIG0_9BURK</name>
<evidence type="ECO:0000256" key="7">
    <source>
        <dbReference type="SAM" id="MobiDB-lite"/>
    </source>
</evidence>
<dbReference type="InterPro" id="IPR027470">
    <property type="entry name" value="Cation_efflux_CTD"/>
</dbReference>
<feature type="domain" description="Cation efflux protein transmembrane" evidence="9">
    <location>
        <begin position="52"/>
        <end position="245"/>
    </location>
</feature>
<feature type="transmembrane region" description="Helical" evidence="8">
    <location>
        <begin position="121"/>
        <end position="140"/>
    </location>
</feature>
<dbReference type="InterPro" id="IPR036837">
    <property type="entry name" value="Cation_efflux_CTD_sf"/>
</dbReference>
<feature type="transmembrane region" description="Helical" evidence="8">
    <location>
        <begin position="50"/>
        <end position="72"/>
    </location>
</feature>
<dbReference type="SUPFAM" id="SSF161111">
    <property type="entry name" value="Cation efflux protein transmembrane domain-like"/>
    <property type="match status" value="1"/>
</dbReference>
<dbReference type="InterPro" id="IPR002524">
    <property type="entry name" value="Cation_efflux"/>
</dbReference>
<evidence type="ECO:0000259" key="9">
    <source>
        <dbReference type="Pfam" id="PF01545"/>
    </source>
</evidence>
<dbReference type="Gene3D" id="1.20.1510.10">
    <property type="entry name" value="Cation efflux protein transmembrane domain"/>
    <property type="match status" value="1"/>
</dbReference>
<proteinExistence type="inferred from homology"/>
<dbReference type="GO" id="GO:0015086">
    <property type="term" value="F:cadmium ion transmembrane transporter activity"/>
    <property type="evidence" value="ECO:0007669"/>
    <property type="project" value="TreeGrafter"/>
</dbReference>
<keyword evidence="6 8" id="KW-0472">Membrane</keyword>
<evidence type="ECO:0000256" key="3">
    <source>
        <dbReference type="ARBA" id="ARBA00022448"/>
    </source>
</evidence>
<dbReference type="Gene3D" id="3.30.70.1350">
    <property type="entry name" value="Cation efflux protein, cytoplasmic domain"/>
    <property type="match status" value="1"/>
</dbReference>
<protein>
    <submittedName>
        <fullName evidence="11">Cation diffusion facilitator family transporter</fullName>
    </submittedName>
</protein>
<dbReference type="InterPro" id="IPR050291">
    <property type="entry name" value="CDF_Transporter"/>
</dbReference>
<dbReference type="InterPro" id="IPR058533">
    <property type="entry name" value="Cation_efflux_TM"/>
</dbReference>
<feature type="domain" description="Cation efflux protein cytoplasmic" evidence="10">
    <location>
        <begin position="269"/>
        <end position="319"/>
    </location>
</feature>
<keyword evidence="4 8" id="KW-0812">Transmembrane</keyword>
<dbReference type="Pfam" id="PF16916">
    <property type="entry name" value="ZT_dimer"/>
    <property type="match status" value="1"/>
</dbReference>
<evidence type="ECO:0000256" key="1">
    <source>
        <dbReference type="ARBA" id="ARBA00004141"/>
    </source>
</evidence>
<dbReference type="NCBIfam" id="TIGR01297">
    <property type="entry name" value="CDF"/>
    <property type="match status" value="1"/>
</dbReference>
<evidence type="ECO:0000256" key="2">
    <source>
        <dbReference type="ARBA" id="ARBA00008114"/>
    </source>
</evidence>
<accession>A0A1H3EIG0</accession>
<dbReference type="Pfam" id="PF01545">
    <property type="entry name" value="Cation_efflux"/>
    <property type="match status" value="1"/>
</dbReference>
<dbReference type="AlphaFoldDB" id="A0A1H3EIG0"/>
<evidence type="ECO:0000313" key="12">
    <source>
        <dbReference type="Proteomes" id="UP000183417"/>
    </source>
</evidence>
<comment type="similarity">
    <text evidence="2">Belongs to the cation diffusion facilitator (CDF) transporter (TC 2.A.4) family.</text>
</comment>
<gene>
    <name evidence="11" type="ORF">SAMN05421547_101194</name>
</gene>
<dbReference type="PANTHER" id="PTHR43840">
    <property type="entry name" value="MITOCHONDRIAL METAL TRANSPORTER 1-RELATED"/>
    <property type="match status" value="1"/>
</dbReference>
<evidence type="ECO:0000256" key="6">
    <source>
        <dbReference type="ARBA" id="ARBA00023136"/>
    </source>
</evidence>